<evidence type="ECO:0000313" key="8">
    <source>
        <dbReference type="Proteomes" id="UP000218627"/>
    </source>
</evidence>
<dbReference type="GO" id="GO:0051213">
    <property type="term" value="F:dioxygenase activity"/>
    <property type="evidence" value="ECO:0007669"/>
    <property type="project" value="UniProtKB-KW"/>
</dbReference>
<dbReference type="InterPro" id="IPR017941">
    <property type="entry name" value="Rieske_2Fe-2S"/>
</dbReference>
<dbReference type="SUPFAM" id="SSF50022">
    <property type="entry name" value="ISP domain"/>
    <property type="match status" value="1"/>
</dbReference>
<keyword evidence="1" id="KW-0001">2Fe-2S</keyword>
<evidence type="ECO:0000313" key="7">
    <source>
        <dbReference type="EMBL" id="SNZ16592.1"/>
    </source>
</evidence>
<dbReference type="Gene3D" id="3.30.300.130">
    <property type="entry name" value="Fe-S cluster assembly (FSCA)"/>
    <property type="match status" value="1"/>
</dbReference>
<dbReference type="EMBL" id="OBEN01000013">
    <property type="protein sequence ID" value="SNZ16592.1"/>
    <property type="molecule type" value="Genomic_DNA"/>
</dbReference>
<evidence type="ECO:0000256" key="3">
    <source>
        <dbReference type="ARBA" id="ARBA00023004"/>
    </source>
</evidence>
<keyword evidence="3" id="KW-0408">Iron</keyword>
<sequence>MTEELSFEKLAERIDELLKKVRDFEDEKREIVGELVKSIEEFTKIALVKLVRLIKEDPIGKELLLKAVKEPEVYSLFLKHGLIREDDRTKVIKALELIKPYIRSHGGDVEFVDLKDNTLYVRLKGACTGCSQVSFTLQQTILEAVQSFVPSVERVELAKDTPVEAFIEFSQKKEGYVKAFNVSELIEGHVYRFLHEKTDVILVLWEGKIYAYRNSCAHQGLPLHDGKLTKEGILICPWHNFEYSITSGECLTANYVQLVPVHTRIENGYVWLKVE</sequence>
<dbReference type="InterPro" id="IPR001075">
    <property type="entry name" value="NIF_FeS_clus_asmbl_NifU_C"/>
</dbReference>
<organism evidence="7 8">
    <name type="scientific">Hydrogenobacter hydrogenophilus</name>
    <dbReference type="NCBI Taxonomy" id="35835"/>
    <lineage>
        <taxon>Bacteria</taxon>
        <taxon>Pseudomonadati</taxon>
        <taxon>Aquificota</taxon>
        <taxon>Aquificia</taxon>
        <taxon>Aquificales</taxon>
        <taxon>Aquificaceae</taxon>
        <taxon>Hydrogenobacter</taxon>
    </lineage>
</organism>
<keyword evidence="8" id="KW-1185">Reference proteome</keyword>
<evidence type="ECO:0000256" key="1">
    <source>
        <dbReference type="ARBA" id="ARBA00022714"/>
    </source>
</evidence>
<evidence type="ECO:0000256" key="2">
    <source>
        <dbReference type="ARBA" id="ARBA00022723"/>
    </source>
</evidence>
<dbReference type="GO" id="GO:0016226">
    <property type="term" value="P:iron-sulfur cluster assembly"/>
    <property type="evidence" value="ECO:0007669"/>
    <property type="project" value="InterPro"/>
</dbReference>
<evidence type="ECO:0000256" key="4">
    <source>
        <dbReference type="ARBA" id="ARBA00023014"/>
    </source>
</evidence>
<gene>
    <name evidence="7" type="ORF">SAMN06265353_1645</name>
</gene>
<dbReference type="Gene3D" id="2.102.10.10">
    <property type="entry name" value="Rieske [2Fe-2S] iron-sulphur domain"/>
    <property type="match status" value="1"/>
</dbReference>
<accession>A0A285P4C7</accession>
<keyword evidence="7" id="KW-0560">Oxidoreductase</keyword>
<evidence type="ECO:0000256" key="5">
    <source>
        <dbReference type="SAM" id="Coils"/>
    </source>
</evidence>
<feature type="domain" description="Rieske" evidence="6">
    <location>
        <begin position="177"/>
        <end position="272"/>
    </location>
</feature>
<dbReference type="InterPro" id="IPR036922">
    <property type="entry name" value="Rieske_2Fe-2S_sf"/>
</dbReference>
<dbReference type="SUPFAM" id="SSF117916">
    <property type="entry name" value="Fe-S cluster assembly (FSCA) domain-like"/>
    <property type="match status" value="1"/>
</dbReference>
<protein>
    <submittedName>
        <fullName evidence="7">Ferredoxin subunit of nitrite reductase or a ring-hydroxylating dioxygenase</fullName>
    </submittedName>
</protein>
<dbReference type="InterPro" id="IPR034904">
    <property type="entry name" value="FSCA_dom_sf"/>
</dbReference>
<dbReference type="RefSeq" id="WP_096603319.1">
    <property type="nucleotide sequence ID" value="NZ_OBEN01000013.1"/>
</dbReference>
<dbReference type="GO" id="GO:0005506">
    <property type="term" value="F:iron ion binding"/>
    <property type="evidence" value="ECO:0007669"/>
    <property type="project" value="InterPro"/>
</dbReference>
<dbReference type="Proteomes" id="UP000218627">
    <property type="component" value="Unassembled WGS sequence"/>
</dbReference>
<dbReference type="AlphaFoldDB" id="A0A285P4C7"/>
<proteinExistence type="predicted"/>
<reference evidence="8" key="1">
    <citation type="submission" date="2017-09" db="EMBL/GenBank/DDBJ databases">
        <authorList>
            <person name="Varghese N."/>
            <person name="Submissions S."/>
        </authorList>
    </citation>
    <scope>NUCLEOTIDE SEQUENCE [LARGE SCALE GENOMIC DNA]</scope>
    <source>
        <strain evidence="8">DSM 2913</strain>
    </source>
</reference>
<dbReference type="OrthoDB" id="9800776at2"/>
<keyword evidence="5" id="KW-0175">Coiled coil</keyword>
<keyword evidence="4" id="KW-0411">Iron-sulfur</keyword>
<feature type="coiled-coil region" evidence="5">
    <location>
        <begin position="7"/>
        <end position="34"/>
    </location>
</feature>
<evidence type="ECO:0000259" key="6">
    <source>
        <dbReference type="PROSITE" id="PS51296"/>
    </source>
</evidence>
<keyword evidence="7" id="KW-0223">Dioxygenase</keyword>
<name>A0A285P4C7_9AQUI</name>
<dbReference type="CDD" id="cd03467">
    <property type="entry name" value="Rieske"/>
    <property type="match status" value="1"/>
</dbReference>
<dbReference type="GO" id="GO:0051537">
    <property type="term" value="F:2 iron, 2 sulfur cluster binding"/>
    <property type="evidence" value="ECO:0007669"/>
    <property type="project" value="UniProtKB-KW"/>
</dbReference>
<keyword evidence="2" id="KW-0479">Metal-binding</keyword>
<dbReference type="PANTHER" id="PTHR11178:SF51">
    <property type="entry name" value="FE_S BIOGENESIS PROTEIN NFUA"/>
    <property type="match status" value="1"/>
</dbReference>
<dbReference type="PANTHER" id="PTHR11178">
    <property type="entry name" value="IRON-SULFUR CLUSTER SCAFFOLD PROTEIN NFU-RELATED"/>
    <property type="match status" value="1"/>
</dbReference>
<dbReference type="Pfam" id="PF00355">
    <property type="entry name" value="Rieske"/>
    <property type="match status" value="1"/>
</dbReference>
<dbReference type="Pfam" id="PF01106">
    <property type="entry name" value="NifU"/>
    <property type="match status" value="1"/>
</dbReference>
<dbReference type="PROSITE" id="PS51296">
    <property type="entry name" value="RIESKE"/>
    <property type="match status" value="1"/>
</dbReference>